<keyword evidence="4 5" id="KW-0648">Protein biosynthesis</keyword>
<gene>
    <name evidence="5" type="primary">fmt</name>
    <name evidence="8" type="ORF">EDD65_10573</name>
</gene>
<dbReference type="CDD" id="cd08704">
    <property type="entry name" value="Met_tRNA_FMT_C"/>
    <property type="match status" value="1"/>
</dbReference>
<evidence type="ECO:0000256" key="3">
    <source>
        <dbReference type="ARBA" id="ARBA00022679"/>
    </source>
</evidence>
<accession>A0A4R3KW87</accession>
<dbReference type="Gene3D" id="3.40.50.12230">
    <property type="match status" value="1"/>
</dbReference>
<dbReference type="HAMAP" id="MF_00182">
    <property type="entry name" value="Formyl_trans"/>
    <property type="match status" value="1"/>
</dbReference>
<evidence type="ECO:0000259" key="6">
    <source>
        <dbReference type="Pfam" id="PF00551"/>
    </source>
</evidence>
<dbReference type="OrthoDB" id="9802815at2"/>
<dbReference type="InterPro" id="IPR005794">
    <property type="entry name" value="Fmt"/>
</dbReference>
<evidence type="ECO:0000256" key="5">
    <source>
        <dbReference type="HAMAP-Rule" id="MF_00182"/>
    </source>
</evidence>
<protein>
    <recommendedName>
        <fullName evidence="2 5">Methionyl-tRNA formyltransferase</fullName>
        <ecNumber evidence="2 5">2.1.2.9</ecNumber>
    </recommendedName>
</protein>
<dbReference type="EMBL" id="SMAE01000005">
    <property type="protein sequence ID" value="TCS89600.1"/>
    <property type="molecule type" value="Genomic_DNA"/>
</dbReference>
<dbReference type="PANTHER" id="PTHR11138">
    <property type="entry name" value="METHIONYL-TRNA FORMYLTRANSFERASE"/>
    <property type="match status" value="1"/>
</dbReference>
<comment type="catalytic activity">
    <reaction evidence="5">
        <text>L-methionyl-tRNA(fMet) + (6R)-10-formyltetrahydrofolate = N-formyl-L-methionyl-tRNA(fMet) + (6S)-5,6,7,8-tetrahydrofolate + H(+)</text>
        <dbReference type="Rhea" id="RHEA:24380"/>
        <dbReference type="Rhea" id="RHEA-COMP:9952"/>
        <dbReference type="Rhea" id="RHEA-COMP:9953"/>
        <dbReference type="ChEBI" id="CHEBI:15378"/>
        <dbReference type="ChEBI" id="CHEBI:57453"/>
        <dbReference type="ChEBI" id="CHEBI:78530"/>
        <dbReference type="ChEBI" id="CHEBI:78844"/>
        <dbReference type="ChEBI" id="CHEBI:195366"/>
        <dbReference type="EC" id="2.1.2.9"/>
    </reaction>
</comment>
<dbReference type="EC" id="2.1.2.9" evidence="2 5"/>
<feature type="domain" description="Formyl transferase N-terminal" evidence="6">
    <location>
        <begin position="3"/>
        <end position="179"/>
    </location>
</feature>
<evidence type="ECO:0000313" key="9">
    <source>
        <dbReference type="Proteomes" id="UP000294567"/>
    </source>
</evidence>
<dbReference type="InterPro" id="IPR005793">
    <property type="entry name" value="Formyl_trans_C"/>
</dbReference>
<dbReference type="GO" id="GO:0005829">
    <property type="term" value="C:cytosol"/>
    <property type="evidence" value="ECO:0007669"/>
    <property type="project" value="TreeGrafter"/>
</dbReference>
<dbReference type="SUPFAM" id="SSF53328">
    <property type="entry name" value="Formyltransferase"/>
    <property type="match status" value="1"/>
</dbReference>
<organism evidence="8 9">
    <name type="scientific">Keratinibaculum paraultunense</name>
    <dbReference type="NCBI Taxonomy" id="1278232"/>
    <lineage>
        <taxon>Bacteria</taxon>
        <taxon>Bacillati</taxon>
        <taxon>Bacillota</taxon>
        <taxon>Tissierellia</taxon>
        <taxon>Tissierellales</taxon>
        <taxon>Tepidimicrobiaceae</taxon>
        <taxon>Keratinibaculum</taxon>
    </lineage>
</organism>
<dbReference type="InterPro" id="IPR002376">
    <property type="entry name" value="Formyl_transf_N"/>
</dbReference>
<comment type="similarity">
    <text evidence="1 5">Belongs to the Fmt family.</text>
</comment>
<dbReference type="SUPFAM" id="SSF50486">
    <property type="entry name" value="FMT C-terminal domain-like"/>
    <property type="match status" value="1"/>
</dbReference>
<dbReference type="InterPro" id="IPR001555">
    <property type="entry name" value="GART_AS"/>
</dbReference>
<dbReference type="Pfam" id="PF02911">
    <property type="entry name" value="Formyl_trans_C"/>
    <property type="match status" value="1"/>
</dbReference>
<comment type="caution">
    <text evidence="8">The sequence shown here is derived from an EMBL/GenBank/DDBJ whole genome shotgun (WGS) entry which is preliminary data.</text>
</comment>
<dbReference type="AlphaFoldDB" id="A0A4R3KW87"/>
<dbReference type="InterPro" id="IPR011034">
    <property type="entry name" value="Formyl_transferase-like_C_sf"/>
</dbReference>
<dbReference type="Proteomes" id="UP000294567">
    <property type="component" value="Unassembled WGS sequence"/>
</dbReference>
<dbReference type="FunFam" id="3.40.50.12230:FF:000001">
    <property type="entry name" value="Methionyl-tRNA formyltransferase"/>
    <property type="match status" value="1"/>
</dbReference>
<keyword evidence="3 5" id="KW-0808">Transferase</keyword>
<dbReference type="NCBIfam" id="TIGR00460">
    <property type="entry name" value="fmt"/>
    <property type="match status" value="1"/>
</dbReference>
<dbReference type="PANTHER" id="PTHR11138:SF5">
    <property type="entry name" value="METHIONYL-TRNA FORMYLTRANSFERASE, MITOCHONDRIAL"/>
    <property type="match status" value="1"/>
</dbReference>
<evidence type="ECO:0000256" key="4">
    <source>
        <dbReference type="ARBA" id="ARBA00022917"/>
    </source>
</evidence>
<comment type="function">
    <text evidence="5">Attaches a formyl group to the free amino group of methionyl-tRNA(fMet). The formyl group appears to play a dual role in the initiator identity of N-formylmethionyl-tRNA by promoting its recognition by IF2 and preventing the misappropriation of this tRNA by the elongation apparatus.</text>
</comment>
<dbReference type="Pfam" id="PF00551">
    <property type="entry name" value="Formyl_trans_N"/>
    <property type="match status" value="1"/>
</dbReference>
<dbReference type="GO" id="GO:0004479">
    <property type="term" value="F:methionyl-tRNA formyltransferase activity"/>
    <property type="evidence" value="ECO:0007669"/>
    <property type="project" value="UniProtKB-UniRule"/>
</dbReference>
<keyword evidence="9" id="KW-1185">Reference proteome</keyword>
<dbReference type="InterPro" id="IPR044135">
    <property type="entry name" value="Met-tRNA-FMT_C"/>
</dbReference>
<evidence type="ECO:0000313" key="8">
    <source>
        <dbReference type="EMBL" id="TCS89600.1"/>
    </source>
</evidence>
<reference evidence="8 9" key="1">
    <citation type="submission" date="2019-03" db="EMBL/GenBank/DDBJ databases">
        <title>Genomic Encyclopedia of Type Strains, Phase IV (KMG-IV): sequencing the most valuable type-strain genomes for metagenomic binning, comparative biology and taxonomic classification.</title>
        <authorList>
            <person name="Goeker M."/>
        </authorList>
    </citation>
    <scope>NUCLEOTIDE SEQUENCE [LARGE SCALE GENOMIC DNA]</scope>
    <source>
        <strain evidence="8 9">DSM 26752</strain>
    </source>
</reference>
<evidence type="ECO:0000256" key="1">
    <source>
        <dbReference type="ARBA" id="ARBA00010699"/>
    </source>
</evidence>
<sequence>MDIVFMGSPEFAVPTLESLYNEGHNILLVVTQKDRPKGRGKKLLPTPVKEKALELNLDIYQPEHINSDESINKIKALNPDCIVVTAYGQILKKDILDIPKYGCINVHASLLPKYRGAAPINWAIIKGEKETGVTIMEMDEGLDTGDILKARAIPIEECDDSQTIHDKLSVLGGQLIIETLEDLKNDKIVKIPQDDSLATYAPMLSKKIGKIDWNDNGEKIINLIRGLKPWPSAYTIYKGKNVKIHKAKKIEKFSDADNGVVVKVSDEGIFVNCSDSCIVIEVLQFPGKRKLHVSEYLKGNEFDVNIRLN</sequence>
<dbReference type="InterPro" id="IPR036477">
    <property type="entry name" value="Formyl_transf_N_sf"/>
</dbReference>
<evidence type="ECO:0000256" key="2">
    <source>
        <dbReference type="ARBA" id="ARBA00012261"/>
    </source>
</evidence>
<dbReference type="CDD" id="cd08646">
    <property type="entry name" value="FMT_core_Met-tRNA-FMT_N"/>
    <property type="match status" value="1"/>
</dbReference>
<name>A0A4R3KW87_9FIRM</name>
<dbReference type="RefSeq" id="WP_132027122.1">
    <property type="nucleotide sequence ID" value="NZ_CP068564.1"/>
</dbReference>
<dbReference type="InterPro" id="IPR041711">
    <property type="entry name" value="Met-tRNA-FMT_N"/>
</dbReference>
<dbReference type="PROSITE" id="PS00373">
    <property type="entry name" value="GART"/>
    <property type="match status" value="1"/>
</dbReference>
<proteinExistence type="inferred from homology"/>
<evidence type="ECO:0000259" key="7">
    <source>
        <dbReference type="Pfam" id="PF02911"/>
    </source>
</evidence>
<feature type="domain" description="Formyl transferase C-terminal" evidence="7">
    <location>
        <begin position="204"/>
        <end position="300"/>
    </location>
</feature>
<feature type="binding site" evidence="5">
    <location>
        <begin position="109"/>
        <end position="112"/>
    </location>
    <ligand>
        <name>(6S)-5,6,7,8-tetrahydrofolate</name>
        <dbReference type="ChEBI" id="CHEBI:57453"/>
    </ligand>
</feature>